<dbReference type="Pfam" id="PF01890">
    <property type="entry name" value="CbiG_C"/>
    <property type="match status" value="1"/>
</dbReference>
<dbReference type="Pfam" id="PF11761">
    <property type="entry name" value="CbiG_mid"/>
    <property type="match status" value="1"/>
</dbReference>
<dbReference type="PANTHER" id="PTHR37477:SF1">
    <property type="entry name" value="COBALT-PRECORRIN-5A HYDROLASE"/>
    <property type="match status" value="1"/>
</dbReference>
<dbReference type="SUPFAM" id="SSF159664">
    <property type="entry name" value="CobE/GbiG C-terminal domain-like"/>
    <property type="match status" value="1"/>
</dbReference>
<evidence type="ECO:0000259" key="2">
    <source>
        <dbReference type="Pfam" id="PF11760"/>
    </source>
</evidence>
<dbReference type="InterPro" id="IPR021744">
    <property type="entry name" value="CbiG_N"/>
</dbReference>
<dbReference type="InterPro" id="IPR021745">
    <property type="entry name" value="CbiG_mid"/>
</dbReference>
<feature type="domain" description="CobE/GbiG C-terminal" evidence="1">
    <location>
        <begin position="205"/>
        <end position="319"/>
    </location>
</feature>
<dbReference type="Pfam" id="PF11760">
    <property type="entry name" value="CbiG_N"/>
    <property type="match status" value="1"/>
</dbReference>
<dbReference type="KEGG" id="piv:NCTC13079_00692"/>
<dbReference type="InterPro" id="IPR052553">
    <property type="entry name" value="CbiG_hydrolase"/>
</dbReference>
<dbReference type="Gene3D" id="3.30.420.180">
    <property type="entry name" value="CobE/GbiG C-terminal domain"/>
    <property type="match status" value="1"/>
</dbReference>
<evidence type="ECO:0000259" key="1">
    <source>
        <dbReference type="Pfam" id="PF01890"/>
    </source>
</evidence>
<evidence type="ECO:0000313" key="5">
    <source>
        <dbReference type="Proteomes" id="UP000269544"/>
    </source>
</evidence>
<sequence length="324" mass="34841">MKAVLCFSPGAAQLAKKHLADFAPYGKAFGNSPDRNSFGALFRAAEALVFIGAAGIAVRYIAPWLADKRTDPAVVVIDPAGRYVIPILSGHLGGANALAKELAERLSAEAVLTTASDVLGYEAPDLFAQKRGYVIDDMAAMRWIAARMVAGEAIYWYSERDAGPQYPHLIRVRTPEEADRPGGVVVSERDLSPEHALKLVPRCVHLGVGSKKGTTEADLMRLLENTLDVLGLDRRAIRAVHTIDIKRKEPSIVAVCEELGVSLYGYSAAQLSQNACRCSESDFVKRTVGVGNVSCSAALMGGSELLAEKIAERGFTLSVTREEK</sequence>
<gene>
    <name evidence="4" type="ORF">NCTC13079_00692</name>
</gene>
<reference evidence="4 5" key="1">
    <citation type="submission" date="2018-12" db="EMBL/GenBank/DDBJ databases">
        <authorList>
            <consortium name="Pathogen Informatics"/>
        </authorList>
    </citation>
    <scope>NUCLEOTIDE SEQUENCE [LARGE SCALE GENOMIC DNA]</scope>
    <source>
        <strain evidence="4 5">NCTC13079</strain>
    </source>
</reference>
<dbReference type="Gene3D" id="3.40.50.11220">
    <property type="match status" value="1"/>
</dbReference>
<dbReference type="InterPro" id="IPR038029">
    <property type="entry name" value="GbiG_N_sf"/>
</dbReference>
<dbReference type="RefSeq" id="WP_126465243.1">
    <property type="nucleotide sequence ID" value="NZ_LR134523.1"/>
</dbReference>
<evidence type="ECO:0000313" key="4">
    <source>
        <dbReference type="EMBL" id="VEJ35447.1"/>
    </source>
</evidence>
<dbReference type="SUPFAM" id="SSF159672">
    <property type="entry name" value="CbiG N-terminal domain-like"/>
    <property type="match status" value="1"/>
</dbReference>
<dbReference type="Proteomes" id="UP000269544">
    <property type="component" value="Chromosome"/>
</dbReference>
<dbReference type="GO" id="GO:0009236">
    <property type="term" value="P:cobalamin biosynthetic process"/>
    <property type="evidence" value="ECO:0007669"/>
    <property type="project" value="InterPro"/>
</dbReference>
<evidence type="ECO:0000259" key="3">
    <source>
        <dbReference type="Pfam" id="PF11761"/>
    </source>
</evidence>
<protein>
    <submittedName>
        <fullName evidence="4">Cobalamin biosynthesis protein CbiG</fullName>
    </submittedName>
</protein>
<feature type="domain" description="Cobalamin biosynthesis central region" evidence="3">
    <location>
        <begin position="123"/>
        <end position="199"/>
    </location>
</feature>
<dbReference type="PANTHER" id="PTHR37477">
    <property type="entry name" value="COBALT-PRECORRIN-5A HYDROLASE"/>
    <property type="match status" value="1"/>
</dbReference>
<organism evidence="4 5">
    <name type="scientific">Aedoeadaptatus ivorii</name>
    <dbReference type="NCBI Taxonomy" id="54006"/>
    <lineage>
        <taxon>Bacteria</taxon>
        <taxon>Bacillati</taxon>
        <taxon>Bacillota</taxon>
        <taxon>Tissierellia</taxon>
        <taxon>Tissierellales</taxon>
        <taxon>Peptoniphilaceae</taxon>
        <taxon>Aedoeadaptatus</taxon>
    </lineage>
</organism>
<proteinExistence type="predicted"/>
<dbReference type="OrthoDB" id="9781023at2"/>
<accession>A0A3S4ZQG5</accession>
<feature type="domain" description="Cobalamin synthesis G N-terminal" evidence="2">
    <location>
        <begin position="38"/>
        <end position="117"/>
    </location>
</feature>
<keyword evidence="5" id="KW-1185">Reference proteome</keyword>
<dbReference type="EMBL" id="LR134523">
    <property type="protein sequence ID" value="VEJ35447.1"/>
    <property type="molecule type" value="Genomic_DNA"/>
</dbReference>
<name>A0A3S4ZQG5_9FIRM</name>
<dbReference type="AlphaFoldDB" id="A0A3S4ZQG5"/>
<dbReference type="InterPro" id="IPR002750">
    <property type="entry name" value="CobE/GbiG_C"/>
</dbReference>
<dbReference type="InterPro" id="IPR036518">
    <property type="entry name" value="CobE/GbiG_C_sf"/>
</dbReference>